<dbReference type="Proteomes" id="UP000007819">
    <property type="component" value="Chromosome A2"/>
</dbReference>
<keyword evidence="3" id="KW-0539">Nucleus</keyword>
<feature type="compositionally biased region" description="Basic and acidic residues" evidence="5">
    <location>
        <begin position="844"/>
        <end position="855"/>
    </location>
</feature>
<dbReference type="RefSeq" id="XP_016664092.1">
    <property type="nucleotide sequence ID" value="XM_016808603.2"/>
</dbReference>
<dbReference type="GO" id="GO:0005634">
    <property type="term" value="C:nucleus"/>
    <property type="evidence" value="ECO:0007669"/>
    <property type="project" value="UniProtKB-SubCell"/>
</dbReference>
<dbReference type="InterPro" id="IPR035979">
    <property type="entry name" value="RBD_domain_sf"/>
</dbReference>
<evidence type="ECO:0000256" key="4">
    <source>
        <dbReference type="PROSITE-ProRule" id="PRU00176"/>
    </source>
</evidence>
<feature type="compositionally biased region" description="Low complexity" evidence="5">
    <location>
        <begin position="948"/>
        <end position="959"/>
    </location>
</feature>
<keyword evidence="2 4" id="KW-0694">RNA-binding</keyword>
<feature type="compositionally biased region" description="Basic and acidic residues" evidence="5">
    <location>
        <begin position="366"/>
        <end position="383"/>
    </location>
</feature>
<feature type="domain" description="SAP" evidence="7">
    <location>
        <begin position="10"/>
        <end position="44"/>
    </location>
</feature>
<dbReference type="GeneID" id="100162845"/>
<dbReference type="Pfam" id="PF00076">
    <property type="entry name" value="RRM_1"/>
    <property type="match status" value="1"/>
</dbReference>
<evidence type="ECO:0000256" key="5">
    <source>
        <dbReference type="SAM" id="MobiDB-lite"/>
    </source>
</evidence>
<keyword evidence="9" id="KW-1185">Reference proteome</keyword>
<feature type="region of interest" description="Disordered" evidence="5">
    <location>
        <begin position="302"/>
        <end position="471"/>
    </location>
</feature>
<feature type="compositionally biased region" description="Basic and acidic residues" evidence="5">
    <location>
        <begin position="436"/>
        <end position="453"/>
    </location>
</feature>
<dbReference type="GO" id="GO:0050684">
    <property type="term" value="P:regulation of mRNA processing"/>
    <property type="evidence" value="ECO:0007669"/>
    <property type="project" value="TreeGrafter"/>
</dbReference>
<feature type="compositionally biased region" description="Polar residues" evidence="5">
    <location>
        <begin position="1017"/>
        <end position="1040"/>
    </location>
</feature>
<dbReference type="InterPro" id="IPR036361">
    <property type="entry name" value="SAP_dom_sf"/>
</dbReference>
<dbReference type="EnsemblMetazoa" id="XM_016808603.2">
    <property type="protein sequence ID" value="XP_016664092.1"/>
    <property type="gene ID" value="LOC100162845"/>
</dbReference>
<feature type="region of interest" description="Disordered" evidence="5">
    <location>
        <begin position="753"/>
        <end position="1055"/>
    </location>
</feature>
<dbReference type="GO" id="GO:0003723">
    <property type="term" value="F:RNA binding"/>
    <property type="evidence" value="ECO:0007669"/>
    <property type="project" value="UniProtKB-UniRule"/>
</dbReference>
<reference evidence="8" key="2">
    <citation type="submission" date="2022-06" db="UniProtKB">
        <authorList>
            <consortium name="EnsemblMetazoa"/>
        </authorList>
    </citation>
    <scope>IDENTIFICATION</scope>
</reference>
<feature type="compositionally biased region" description="Polar residues" evidence="5">
    <location>
        <begin position="313"/>
        <end position="324"/>
    </location>
</feature>
<dbReference type="AlphaFoldDB" id="A0A8R2HBN0"/>
<feature type="compositionally biased region" description="Polar residues" evidence="5">
    <location>
        <begin position="455"/>
        <end position="471"/>
    </location>
</feature>
<dbReference type="InterPro" id="IPR051738">
    <property type="entry name" value="SAF_Modulators"/>
</dbReference>
<feature type="compositionally biased region" description="Basic and acidic residues" evidence="5">
    <location>
        <begin position="582"/>
        <end position="607"/>
    </location>
</feature>
<dbReference type="InterPro" id="IPR003034">
    <property type="entry name" value="SAP_dom"/>
</dbReference>
<evidence type="ECO:0000256" key="3">
    <source>
        <dbReference type="ARBA" id="ARBA00023242"/>
    </source>
</evidence>
<feature type="compositionally biased region" description="Basic and acidic residues" evidence="5">
    <location>
        <begin position="887"/>
        <end position="909"/>
    </location>
</feature>
<evidence type="ECO:0000313" key="9">
    <source>
        <dbReference type="Proteomes" id="UP000007819"/>
    </source>
</evidence>
<dbReference type="SMART" id="SM00513">
    <property type="entry name" value="SAP"/>
    <property type="match status" value="1"/>
</dbReference>
<feature type="compositionally biased region" description="Acidic residues" evidence="5">
    <location>
        <begin position="353"/>
        <end position="365"/>
    </location>
</feature>
<evidence type="ECO:0000259" key="7">
    <source>
        <dbReference type="PROSITE" id="PS50800"/>
    </source>
</evidence>
<evidence type="ECO:0000256" key="2">
    <source>
        <dbReference type="ARBA" id="ARBA00022884"/>
    </source>
</evidence>
<feature type="compositionally biased region" description="Low complexity" evidence="5">
    <location>
        <begin position="999"/>
        <end position="1016"/>
    </location>
</feature>
<comment type="subcellular location">
    <subcellularLocation>
        <location evidence="1">Nucleus</location>
    </subcellularLocation>
</comment>
<proteinExistence type="predicted"/>
<dbReference type="Pfam" id="PF02037">
    <property type="entry name" value="SAP"/>
    <property type="match status" value="1"/>
</dbReference>
<feature type="compositionally biased region" description="Polar residues" evidence="5">
    <location>
        <begin position="562"/>
        <end position="574"/>
    </location>
</feature>
<dbReference type="InterPro" id="IPR000504">
    <property type="entry name" value="RRM_dom"/>
</dbReference>
<dbReference type="PROSITE" id="PS50800">
    <property type="entry name" value="SAP"/>
    <property type="match status" value="1"/>
</dbReference>
<name>A0A8R2HBN0_ACYPI</name>
<feature type="compositionally biased region" description="Polar residues" evidence="5">
    <location>
        <begin position="821"/>
        <end position="830"/>
    </location>
</feature>
<feature type="compositionally biased region" description="Pro residues" evidence="5">
    <location>
        <begin position="859"/>
        <end position="868"/>
    </location>
</feature>
<evidence type="ECO:0000313" key="8">
    <source>
        <dbReference type="EnsemblMetazoa" id="XP_016664092.1"/>
    </source>
</evidence>
<evidence type="ECO:0008006" key="10">
    <source>
        <dbReference type="Google" id="ProtNLM"/>
    </source>
</evidence>
<feature type="compositionally biased region" description="Basic and acidic residues" evidence="5">
    <location>
        <begin position="810"/>
        <end position="819"/>
    </location>
</feature>
<dbReference type="GO" id="GO:0043565">
    <property type="term" value="F:sequence-specific DNA binding"/>
    <property type="evidence" value="ECO:0007669"/>
    <property type="project" value="TreeGrafter"/>
</dbReference>
<evidence type="ECO:0000259" key="6">
    <source>
        <dbReference type="PROSITE" id="PS50102"/>
    </source>
</evidence>
<accession>A0A8R2HBN0</accession>
<feature type="domain" description="RRM" evidence="6">
    <location>
        <begin position="480"/>
        <end position="558"/>
    </location>
</feature>
<feature type="compositionally biased region" description="Basic and acidic residues" evidence="5">
    <location>
        <begin position="753"/>
        <end position="784"/>
    </location>
</feature>
<protein>
    <recommendedName>
        <fullName evidence="10">SAFB-like transcription modulator</fullName>
    </recommendedName>
</protein>
<dbReference type="PANTHER" id="PTHR15683">
    <property type="entry name" value="SCAFFOLD ATTACHMENT FACTOR B-RELATED"/>
    <property type="match status" value="1"/>
</dbReference>
<dbReference type="OrthoDB" id="6159259at2759"/>
<feature type="region of interest" description="Disordered" evidence="5">
    <location>
        <begin position="636"/>
        <end position="659"/>
    </location>
</feature>
<dbReference type="SUPFAM" id="SSF54928">
    <property type="entry name" value="RNA-binding domain, RBD"/>
    <property type="match status" value="1"/>
</dbReference>
<feature type="compositionally biased region" description="Low complexity" evidence="5">
    <location>
        <begin position="924"/>
        <end position="938"/>
    </location>
</feature>
<evidence type="ECO:0000256" key="1">
    <source>
        <dbReference type="ARBA" id="ARBA00004123"/>
    </source>
</evidence>
<dbReference type="GO" id="GO:0006357">
    <property type="term" value="P:regulation of transcription by RNA polymerase II"/>
    <property type="evidence" value="ECO:0007669"/>
    <property type="project" value="TreeGrafter"/>
</dbReference>
<dbReference type="PANTHER" id="PTHR15683:SF8">
    <property type="entry name" value="SCAFFOLD ATTACHMENT FACTOR B, ISOFORM B"/>
    <property type="match status" value="1"/>
</dbReference>
<feature type="region of interest" description="Disordered" evidence="5">
    <location>
        <begin position="559"/>
        <end position="607"/>
    </location>
</feature>
<dbReference type="PROSITE" id="PS50102">
    <property type="entry name" value="RRM"/>
    <property type="match status" value="1"/>
</dbReference>
<reference evidence="9" key="1">
    <citation type="submission" date="2010-06" db="EMBL/GenBank/DDBJ databases">
        <authorList>
            <person name="Jiang H."/>
            <person name="Abraham K."/>
            <person name="Ali S."/>
            <person name="Alsbrooks S.L."/>
            <person name="Anim B.N."/>
            <person name="Anosike U.S."/>
            <person name="Attaway T."/>
            <person name="Bandaranaike D.P."/>
            <person name="Battles P.K."/>
            <person name="Bell S.N."/>
            <person name="Bell A.V."/>
            <person name="Beltran B."/>
            <person name="Bickham C."/>
            <person name="Bustamante Y."/>
            <person name="Caleb T."/>
            <person name="Canada A."/>
            <person name="Cardenas V."/>
            <person name="Carter K."/>
            <person name="Chacko J."/>
            <person name="Chandrabose M.N."/>
            <person name="Chavez D."/>
            <person name="Chavez A."/>
            <person name="Chen L."/>
            <person name="Chu H.-S."/>
            <person name="Claassen K.J."/>
            <person name="Cockrell R."/>
            <person name="Collins M."/>
            <person name="Cooper J.A."/>
            <person name="Cree A."/>
            <person name="Curry S.M."/>
            <person name="Da Y."/>
            <person name="Dao M.D."/>
            <person name="Das B."/>
            <person name="Davila M.-L."/>
            <person name="Davy-Carroll L."/>
            <person name="Denson S."/>
            <person name="Dinh H."/>
            <person name="Ebong V.E."/>
            <person name="Edwards J.R."/>
            <person name="Egan A."/>
            <person name="El-Daye J."/>
            <person name="Escobedo L."/>
            <person name="Fernandez S."/>
            <person name="Fernando P.R."/>
            <person name="Flagg N."/>
            <person name="Forbes L.D."/>
            <person name="Fowler R.G."/>
            <person name="Fu Q."/>
            <person name="Gabisi R.A."/>
            <person name="Ganer J."/>
            <person name="Garbino Pronczuk A."/>
            <person name="Garcia R.M."/>
            <person name="Garner T."/>
            <person name="Garrett T.E."/>
            <person name="Gonzalez D.A."/>
            <person name="Hamid H."/>
            <person name="Hawkins E.S."/>
            <person name="Hirani K."/>
            <person name="Hogues M.E."/>
            <person name="Hollins B."/>
            <person name="Hsiao C.-H."/>
            <person name="Jabil R."/>
            <person name="James M.L."/>
            <person name="Jhangiani S.N."/>
            <person name="Johnson B."/>
            <person name="Johnson Q."/>
            <person name="Joshi V."/>
            <person name="Kalu J.B."/>
            <person name="Kam C."/>
            <person name="Kashfia A."/>
            <person name="Keebler J."/>
            <person name="Kisamo H."/>
            <person name="Kovar C.L."/>
            <person name="Lago L.A."/>
            <person name="Lai C.-Y."/>
            <person name="Laidlaw J."/>
            <person name="Lara F."/>
            <person name="Le T.-K."/>
            <person name="Lee S.L."/>
            <person name="Legall F.H."/>
            <person name="Lemon S.J."/>
            <person name="Lewis L.R."/>
            <person name="Li B."/>
            <person name="Liu Y."/>
            <person name="Liu Y.-S."/>
            <person name="Lopez J."/>
            <person name="Lozado R.J."/>
            <person name="Lu J."/>
            <person name="Madu R.C."/>
            <person name="Maheshwari M."/>
            <person name="Maheshwari R."/>
            <person name="Malloy K."/>
            <person name="Martinez E."/>
            <person name="Mathew T."/>
            <person name="Mercado I.C."/>
            <person name="Mercado C."/>
            <person name="Meyer B."/>
            <person name="Montgomery K."/>
            <person name="Morgan M.B."/>
            <person name="Munidasa M."/>
            <person name="Nazareth L.V."/>
            <person name="Nelson J."/>
            <person name="Ng B.M."/>
            <person name="Nguyen N.B."/>
            <person name="Nguyen P.Q."/>
            <person name="Nguyen T."/>
            <person name="Obregon M."/>
            <person name="Okwuonu G.O."/>
            <person name="Onwere C.G."/>
            <person name="Orozco G."/>
            <person name="Parra A."/>
            <person name="Patel S."/>
            <person name="Patil S."/>
            <person name="Perez A."/>
            <person name="Perez Y."/>
            <person name="Pham C."/>
            <person name="Primus E.L."/>
            <person name="Pu L.-L."/>
            <person name="Puazo M."/>
            <person name="Qin X."/>
            <person name="Quiroz J.B."/>
            <person name="Reese J."/>
            <person name="Richards S."/>
            <person name="Rives C.M."/>
            <person name="Robberts R."/>
            <person name="Ruiz S.J."/>
            <person name="Ruiz M.J."/>
            <person name="Santibanez J."/>
            <person name="Schneider B.W."/>
            <person name="Sisson I."/>
            <person name="Smith M."/>
            <person name="Sodergren E."/>
            <person name="Song X.-Z."/>
            <person name="Song B.B."/>
            <person name="Summersgill H."/>
            <person name="Thelus R."/>
            <person name="Thornton R.D."/>
            <person name="Trejos Z.Y."/>
            <person name="Usmani K."/>
            <person name="Vattathil S."/>
            <person name="Villasana D."/>
            <person name="Walker D.L."/>
            <person name="Wang S."/>
            <person name="Wang K."/>
            <person name="White C.S."/>
            <person name="Williams A.C."/>
            <person name="Williamson J."/>
            <person name="Wilson K."/>
            <person name="Woghiren I.O."/>
            <person name="Woodworth J.R."/>
            <person name="Worley K.C."/>
            <person name="Wright R.A."/>
            <person name="Wu W."/>
            <person name="Young L."/>
            <person name="Zhang L."/>
            <person name="Zhang J."/>
            <person name="Zhu Y."/>
            <person name="Muzny D.M."/>
            <person name="Weinstock G."/>
            <person name="Gibbs R.A."/>
        </authorList>
    </citation>
    <scope>NUCLEOTIDE SEQUENCE [LARGE SCALE GENOMIC DNA]</scope>
    <source>
        <strain evidence="9">LSR1</strain>
    </source>
</reference>
<sequence length="1055" mass="120863">MSEKLEPRKVCDLKVTELRSELEKRDLDKTGVKAILLERLQKALLEEGEDPENCVFDKLEFKNVITEKSLMSEKKSPSVEKKKPVTPTKTIKKNVIGRRPGPKSKTCVTQLKVEKITSSISQKENDDVNQEQVDSSNVIASSEDSKTILSDTINSDVIDSNEAEAKEIDADEAQLNEAGVINAISSHENQTVIAIDSDSTSTHENTKEFEGEIDVAQINPKNTNNFINYVKGNEIKQTKCLDNLGTDAEVTENSSKINNDIEEQKYKNNVTGVKEVIPETNEDEDDIQDEELDHEIDEELDHEVEEEEKNYRTDNFNQTNNTEKSTQEHNKDDNNEDSINLTIGEDDIKLFADEEDTNIEKEDEVTENHTKEETLIKQRESRHPVTASSSRATTGLVKSRRSATEKRSSVGDKPRSTHKEDKDISIAKPIISVSVPKDEKKEEDKQVKDKVEAGNKQSNDSKVLQISSETSKKNNSSLVRNIWVSGLASITKATDLKQLFSKYGKVVGAKVVTNAKTPGARCYGFVTLSSAEDANRSIENLHKTELHGRVISVERAKRDNGYQVTAKSSNASKVNENSETEQNTKKTEEKKEKREEKREKRPEITINDVKKPDLCTLKRSLSKDLNQESKRSKIVIERDDRKKDRSIKSKSNERDREKLRELERERERLEREKRRQQEILNLTKMKTERERLKQKEQERAIREEERKRRIEKERQLEIERKQKEEAIRLEKERQKLRIERERIEKEKSELLRLERENQRLERERLQREKEELRRAQEKLEETKRQAILKRAMPPSPPLPSKRHSSSNSSRYEERKEPIRSSRIQPSTDYMNQAPPPPNITSSRHRYEQHSSESRRMRQSPPPPPPPASRPKDSTMNISRYGGAPSATDHHYRSRDDRSDRREESRKKDSSSGGSNRHAHAPYDSNKSSYGGMSRSSESNTWPSAPVKSSYGTISSSSGTNNMVMSSRPDPWSNSNNSREIETAVWQRPPQPPPDNRWNSTSSNPSSMSISGRSSSSNTLYGNNHQVIPNMGLNMSTSYSDSRFDSYKMSGMSRKY</sequence>
<dbReference type="InterPro" id="IPR012677">
    <property type="entry name" value="Nucleotide-bd_a/b_plait_sf"/>
</dbReference>
<organism evidence="8 9">
    <name type="scientific">Acyrthosiphon pisum</name>
    <name type="common">Pea aphid</name>
    <dbReference type="NCBI Taxonomy" id="7029"/>
    <lineage>
        <taxon>Eukaryota</taxon>
        <taxon>Metazoa</taxon>
        <taxon>Ecdysozoa</taxon>
        <taxon>Arthropoda</taxon>
        <taxon>Hexapoda</taxon>
        <taxon>Insecta</taxon>
        <taxon>Pterygota</taxon>
        <taxon>Neoptera</taxon>
        <taxon>Paraneoptera</taxon>
        <taxon>Hemiptera</taxon>
        <taxon>Sternorrhyncha</taxon>
        <taxon>Aphidomorpha</taxon>
        <taxon>Aphidoidea</taxon>
        <taxon>Aphididae</taxon>
        <taxon>Macrosiphini</taxon>
        <taxon>Acyrthosiphon</taxon>
    </lineage>
</organism>
<dbReference type="SMART" id="SM00360">
    <property type="entry name" value="RRM"/>
    <property type="match status" value="1"/>
</dbReference>
<feature type="compositionally biased region" description="Basic and acidic residues" evidence="5">
    <location>
        <begin position="402"/>
        <end position="425"/>
    </location>
</feature>
<dbReference type="SUPFAM" id="SSF68906">
    <property type="entry name" value="SAP domain"/>
    <property type="match status" value="1"/>
</dbReference>
<dbReference type="Gene3D" id="3.30.70.330">
    <property type="match status" value="1"/>
</dbReference>